<dbReference type="OrthoDB" id="3544409at2"/>
<organism evidence="3 4">
    <name type="scientific">Nonomuraea wenchangensis</name>
    <dbReference type="NCBI Taxonomy" id="568860"/>
    <lineage>
        <taxon>Bacteria</taxon>
        <taxon>Bacillati</taxon>
        <taxon>Actinomycetota</taxon>
        <taxon>Actinomycetes</taxon>
        <taxon>Streptosporangiales</taxon>
        <taxon>Streptosporangiaceae</taxon>
        <taxon>Nonomuraea</taxon>
    </lineage>
</organism>
<dbReference type="STRING" id="568860.SAMN05421811_121169"/>
<evidence type="ECO:0000256" key="1">
    <source>
        <dbReference type="SAM" id="MobiDB-lite"/>
    </source>
</evidence>
<keyword evidence="4" id="KW-1185">Reference proteome</keyword>
<dbReference type="RefSeq" id="WP_091092841.1">
    <property type="nucleotide sequence ID" value="NZ_FOHX01000021.1"/>
</dbReference>
<reference evidence="3 4" key="1">
    <citation type="submission" date="2016-10" db="EMBL/GenBank/DDBJ databases">
        <authorList>
            <person name="de Groot N.N."/>
        </authorList>
    </citation>
    <scope>NUCLEOTIDE SEQUENCE [LARGE SCALE GENOMIC DNA]</scope>
    <source>
        <strain evidence="3 4">CGMCC 4.5598</strain>
    </source>
</reference>
<name>A0A1I0LPV1_9ACTN</name>
<keyword evidence="2" id="KW-0812">Transmembrane</keyword>
<gene>
    <name evidence="3" type="ORF">SAMN05421811_121169</name>
</gene>
<feature type="region of interest" description="Disordered" evidence="1">
    <location>
        <begin position="1"/>
        <end position="22"/>
    </location>
</feature>
<evidence type="ECO:0000313" key="3">
    <source>
        <dbReference type="EMBL" id="SEU43508.1"/>
    </source>
</evidence>
<dbReference type="Proteomes" id="UP000199361">
    <property type="component" value="Unassembled WGS sequence"/>
</dbReference>
<accession>A0A1I0LPV1</accession>
<proteinExistence type="predicted"/>
<protein>
    <recommendedName>
        <fullName evidence="5">DUF4190 domain-containing protein</fullName>
    </recommendedName>
</protein>
<feature type="transmembrane region" description="Helical" evidence="2">
    <location>
        <begin position="46"/>
        <end position="77"/>
    </location>
</feature>
<evidence type="ECO:0008006" key="5">
    <source>
        <dbReference type="Google" id="ProtNLM"/>
    </source>
</evidence>
<evidence type="ECO:0000256" key="2">
    <source>
        <dbReference type="SAM" id="Phobius"/>
    </source>
</evidence>
<feature type="transmembrane region" description="Helical" evidence="2">
    <location>
        <begin position="89"/>
        <end position="113"/>
    </location>
</feature>
<dbReference type="EMBL" id="FOHX01000021">
    <property type="protein sequence ID" value="SEU43508.1"/>
    <property type="molecule type" value="Genomic_DNA"/>
</dbReference>
<dbReference type="AlphaFoldDB" id="A0A1I0LPV1"/>
<keyword evidence="2" id="KW-0472">Membrane</keyword>
<keyword evidence="2" id="KW-1133">Transmembrane helix</keyword>
<evidence type="ECO:0000313" key="4">
    <source>
        <dbReference type="Proteomes" id="UP000199361"/>
    </source>
</evidence>
<sequence>MTQQDPPGYPYQPYGAPYGEQPPPGYGYGYGYPPPPPRDEGPNANAIVSLVLNLLALVSCCNVLGLPGAILAGLALSKASSDPRTARSMVMWSWVLFGIGFVLMIGLFLFLGVNGYLDD</sequence>